<comment type="caution">
    <text evidence="3">The sequence shown here is derived from an EMBL/GenBank/DDBJ whole genome shotgun (WGS) entry which is preliminary data.</text>
</comment>
<proteinExistence type="predicted"/>
<dbReference type="Pfam" id="PF20151">
    <property type="entry name" value="DUF6533"/>
    <property type="match status" value="1"/>
</dbReference>
<organism evidence="3 4">
    <name type="scientific">Psilocybe cyanescens</name>
    <dbReference type="NCBI Taxonomy" id="93625"/>
    <lineage>
        <taxon>Eukaryota</taxon>
        <taxon>Fungi</taxon>
        <taxon>Dikarya</taxon>
        <taxon>Basidiomycota</taxon>
        <taxon>Agaricomycotina</taxon>
        <taxon>Agaricomycetes</taxon>
        <taxon>Agaricomycetidae</taxon>
        <taxon>Agaricales</taxon>
        <taxon>Agaricineae</taxon>
        <taxon>Strophariaceae</taxon>
        <taxon>Psilocybe</taxon>
    </lineage>
</organism>
<keyword evidence="1" id="KW-0812">Transmembrane</keyword>
<feature type="transmembrane region" description="Helical" evidence="1">
    <location>
        <begin position="142"/>
        <end position="162"/>
    </location>
</feature>
<keyword evidence="1" id="KW-1133">Transmembrane helix</keyword>
<feature type="transmembrane region" description="Helical" evidence="1">
    <location>
        <begin position="77"/>
        <end position="97"/>
    </location>
</feature>
<dbReference type="Proteomes" id="UP000283269">
    <property type="component" value="Unassembled WGS sequence"/>
</dbReference>
<keyword evidence="1" id="KW-0472">Membrane</keyword>
<evidence type="ECO:0000259" key="2">
    <source>
        <dbReference type="Pfam" id="PF20151"/>
    </source>
</evidence>
<dbReference type="AlphaFoldDB" id="A0A409XVT3"/>
<evidence type="ECO:0000256" key="1">
    <source>
        <dbReference type="SAM" id="Phobius"/>
    </source>
</evidence>
<feature type="domain" description="DUF6533" evidence="2">
    <location>
        <begin position="21"/>
        <end position="49"/>
    </location>
</feature>
<gene>
    <name evidence="3" type="ORF">CVT25_007235</name>
</gene>
<evidence type="ECO:0000313" key="4">
    <source>
        <dbReference type="Proteomes" id="UP000283269"/>
    </source>
</evidence>
<keyword evidence="4" id="KW-1185">Reference proteome</keyword>
<dbReference type="InParanoid" id="A0A409XVT3"/>
<dbReference type="OrthoDB" id="3020506at2759"/>
<dbReference type="InterPro" id="IPR045340">
    <property type="entry name" value="DUF6533"/>
</dbReference>
<feature type="transmembrane region" description="Helical" evidence="1">
    <location>
        <begin position="117"/>
        <end position="136"/>
    </location>
</feature>
<sequence length="195" mass="22196">MDDVLSLNQDLLQNITIRKWSTLASWAVLLYEYVITLSEEIRHIWSTEIGTDAICGNRAVNVPYTKICDASRTHPYVLYYCISVWITHISLGVLTALKYNLVRMNIPVVRVVTRDGAWITIIVCSLFTTVAPWALIQQVTKAHVVFGWPITIISICCCRMIMNMQKLDITETTVDPENLTELISELHTLQLELKG</sequence>
<protein>
    <recommendedName>
        <fullName evidence="2">DUF6533 domain-containing protein</fullName>
    </recommendedName>
</protein>
<dbReference type="EMBL" id="NHYD01000222">
    <property type="protein sequence ID" value="PPQ94863.1"/>
    <property type="molecule type" value="Genomic_DNA"/>
</dbReference>
<name>A0A409XVT3_PSICY</name>
<reference evidence="3 4" key="1">
    <citation type="journal article" date="2018" name="Evol. Lett.">
        <title>Horizontal gene cluster transfer increased hallucinogenic mushroom diversity.</title>
        <authorList>
            <person name="Reynolds H.T."/>
            <person name="Vijayakumar V."/>
            <person name="Gluck-Thaler E."/>
            <person name="Korotkin H.B."/>
            <person name="Matheny P.B."/>
            <person name="Slot J.C."/>
        </authorList>
    </citation>
    <scope>NUCLEOTIDE SEQUENCE [LARGE SCALE GENOMIC DNA]</scope>
    <source>
        <strain evidence="3 4">2631</strain>
    </source>
</reference>
<evidence type="ECO:0000313" key="3">
    <source>
        <dbReference type="EMBL" id="PPQ94863.1"/>
    </source>
</evidence>
<accession>A0A409XVT3</accession>